<dbReference type="KEGG" id="esc:Entcl_2305"/>
<proteinExistence type="predicted"/>
<evidence type="ECO:0000313" key="2">
    <source>
        <dbReference type="Proteomes" id="UP000006872"/>
    </source>
</evidence>
<dbReference type="HOGENOM" id="CLU_085669_0_0_6"/>
<dbReference type="GO" id="GO:0000009">
    <property type="term" value="F:alpha-1,6-mannosyltransferase activity"/>
    <property type="evidence" value="ECO:0007669"/>
    <property type="project" value="InterPro"/>
</dbReference>
<dbReference type="SUPFAM" id="SSF53448">
    <property type="entry name" value="Nucleotide-diphospho-sugar transferases"/>
    <property type="match status" value="1"/>
</dbReference>
<organism evidence="1 2">
    <name type="scientific">Enterobacter lignolyticus (strain SCF1)</name>
    <dbReference type="NCBI Taxonomy" id="701347"/>
    <lineage>
        <taxon>Bacteria</taxon>
        <taxon>Pseudomonadati</taxon>
        <taxon>Pseudomonadota</taxon>
        <taxon>Gammaproteobacteria</taxon>
        <taxon>Enterobacterales</taxon>
        <taxon>Enterobacteriaceae</taxon>
        <taxon>Pluralibacter</taxon>
    </lineage>
</organism>
<dbReference type="PANTHER" id="PTHR31834:SF1">
    <property type="entry name" value="INITIATION-SPECIFIC ALPHA-1,6-MANNOSYLTRANSFERASE"/>
    <property type="match status" value="1"/>
</dbReference>
<dbReference type="Gene3D" id="3.90.550.20">
    <property type="match status" value="1"/>
</dbReference>
<dbReference type="Pfam" id="PF04488">
    <property type="entry name" value="Gly_transf_sug"/>
    <property type="match status" value="1"/>
</dbReference>
<gene>
    <name evidence="1" type="ordered locus">Entcl_2305</name>
</gene>
<dbReference type="PANTHER" id="PTHR31834">
    <property type="entry name" value="INITIATION-SPECIFIC ALPHA-1,6-MANNOSYLTRANSFERASE"/>
    <property type="match status" value="1"/>
</dbReference>
<dbReference type="AlphaFoldDB" id="E3G7D5"/>
<dbReference type="GO" id="GO:0006487">
    <property type="term" value="P:protein N-linked glycosylation"/>
    <property type="evidence" value="ECO:0007669"/>
    <property type="project" value="TreeGrafter"/>
</dbReference>
<reference evidence="2" key="1">
    <citation type="submission" date="2010-10" db="EMBL/GenBank/DDBJ databases">
        <title>Complete sequence of Enterobacter cloacae SCF1.</title>
        <authorList>
            <consortium name="US DOE Joint Genome Institute"/>
            <person name="Lucas S."/>
            <person name="Copeland A."/>
            <person name="Lapidus A."/>
            <person name="Cheng J.-F."/>
            <person name="Bruce D."/>
            <person name="Goodwin L."/>
            <person name="Pitluck S."/>
            <person name="Davenport K."/>
            <person name="Detter J.C."/>
            <person name="Han C."/>
            <person name="Tapia R."/>
            <person name="Land M."/>
            <person name="Hauser L."/>
            <person name="Chang Y.-J."/>
            <person name="Jeffries C."/>
            <person name="Kyrpides N."/>
            <person name="Ivanova N."/>
            <person name="Mikhailova N."/>
            <person name="DeAngelis K."/>
            <person name="Arkin A.P."/>
            <person name="Chivian D."/>
            <person name="Edwards B."/>
            <person name="Woo H."/>
            <person name="Hazen T.C."/>
            <person name="Woyke T."/>
        </authorList>
    </citation>
    <scope>NUCLEOTIDE SEQUENCE [LARGE SCALE GENOMIC DNA]</scope>
    <source>
        <strain evidence="2">SCF1</strain>
    </source>
</reference>
<accession>E3G7D5</accession>
<dbReference type="eggNOG" id="COG3774">
    <property type="taxonomic scope" value="Bacteria"/>
</dbReference>
<dbReference type="Proteomes" id="UP000006872">
    <property type="component" value="Chromosome"/>
</dbReference>
<dbReference type="InterPro" id="IPR029044">
    <property type="entry name" value="Nucleotide-diphossugar_trans"/>
</dbReference>
<protein>
    <submittedName>
        <fullName evidence="1">Glycosyltransferase sugar-binding region containing DXD motif</fullName>
    </submittedName>
</protein>
<dbReference type="InterPro" id="IPR039367">
    <property type="entry name" value="Och1-like"/>
</dbReference>
<dbReference type="RefSeq" id="WP_013366293.1">
    <property type="nucleotide sequence ID" value="NC_014618.1"/>
</dbReference>
<dbReference type="EMBL" id="CP002272">
    <property type="protein sequence ID" value="ADO48557.1"/>
    <property type="molecule type" value="Genomic_DNA"/>
</dbReference>
<evidence type="ECO:0000313" key="1">
    <source>
        <dbReference type="EMBL" id="ADO48557.1"/>
    </source>
</evidence>
<dbReference type="CAZy" id="GT32">
    <property type="family name" value="Glycosyltransferase Family 32"/>
</dbReference>
<dbReference type="InterPro" id="IPR007577">
    <property type="entry name" value="GlycoTrfase_DXD_sugar-bd_CS"/>
</dbReference>
<name>E3G7D5_ENTLS</name>
<keyword evidence="2" id="KW-1185">Reference proteome</keyword>
<sequence>MRAIPKKIHQIYTKGWDILPGDVKTQIDRLKWINPDYAYAFYAEPDMYQYIKKHYGQDMLDVYQQINPEYGAARADLFRYLVIYQEGGVYLDIKSSCEKPLDAVIPPDCELILCHWDNGPGGLDKQKGLHPELSFMAHGEYEQWNIMAKKGSPFIKAVIDEVVYRIKNYKPWRYGVGMKGVLMTTGPIVYTEVIGKMADHGNVLHVLNHREIGLVYSAVNKSIWKCIGKSAYARYKTPVVRLGKKDYKLYQLWLMFIFPCKRLKKNIHNECRNFIRKIKSGI</sequence>
<reference evidence="1 2" key="2">
    <citation type="journal article" date="2011" name="Stand. Genomic Sci.">
        <title>Complete genome sequence of 'Enterobacter lignolyticus' SCF1.</title>
        <authorList>
            <person name="Deangelis K.M."/>
            <person name="D'Haeseleer P."/>
            <person name="Chivian D."/>
            <person name="Fortney J.L."/>
            <person name="Khudyakov J."/>
            <person name="Simmons B."/>
            <person name="Woo H."/>
            <person name="Arkin A.P."/>
            <person name="Davenport K.W."/>
            <person name="Goodwin L."/>
            <person name="Chen A."/>
            <person name="Ivanova N."/>
            <person name="Kyrpides N.C."/>
            <person name="Mavromatis K."/>
            <person name="Woyke T."/>
            <person name="Hazen T.C."/>
        </authorList>
    </citation>
    <scope>NUCLEOTIDE SEQUENCE [LARGE SCALE GENOMIC DNA]</scope>
    <source>
        <strain evidence="1 2">SCF1</strain>
    </source>
</reference>